<sequence>MLLSPPPLTSPSPPRCPPPELLRESERCLFAFYRLVRSGAPVWRLEEVRRLEVRVWDEGLGQLEPLSPGHALVYALVHDRTDYCAMLLRSYGRVALTPPPCAFCTRSVGATHLRLAATYDRQEALQLILDTLQSSLSPAELRSYLDSRSPCSHLDSGETAVAVAVAMCHSRCLLMLLASGATATGLEAGLQQLEAGRGPKQEALRCVYFLLLFGHASSPRPLDSQLQCILGDPLFRWLSGQAPPTLLLHALRSIARTAPAAISTLPPGLRP</sequence>
<accession>A0AAV2JH19</accession>
<dbReference type="AlphaFoldDB" id="A0AAV2JH19"/>
<gene>
    <name evidence="1" type="ORF">KC01_LOCUS7018</name>
</gene>
<protein>
    <recommendedName>
        <fullName evidence="3">Ankyrin repeat domain 9</fullName>
    </recommendedName>
</protein>
<evidence type="ECO:0000313" key="1">
    <source>
        <dbReference type="EMBL" id="CAL1575438.1"/>
    </source>
</evidence>
<dbReference type="EMBL" id="OZ035834">
    <property type="protein sequence ID" value="CAL1575438.1"/>
    <property type="molecule type" value="Genomic_DNA"/>
</dbReference>
<reference evidence="1 2" key="1">
    <citation type="submission" date="2024-04" db="EMBL/GenBank/DDBJ databases">
        <authorList>
            <person name="Waldvogel A.-M."/>
            <person name="Schoenle A."/>
        </authorList>
    </citation>
    <scope>NUCLEOTIDE SEQUENCE [LARGE SCALE GENOMIC DNA]</scope>
</reference>
<dbReference type="InterPro" id="IPR036770">
    <property type="entry name" value="Ankyrin_rpt-contain_sf"/>
</dbReference>
<proteinExistence type="predicted"/>
<dbReference type="Proteomes" id="UP001497482">
    <property type="component" value="Chromosome 12"/>
</dbReference>
<evidence type="ECO:0000313" key="2">
    <source>
        <dbReference type="Proteomes" id="UP001497482"/>
    </source>
</evidence>
<evidence type="ECO:0008006" key="3">
    <source>
        <dbReference type="Google" id="ProtNLM"/>
    </source>
</evidence>
<keyword evidence="2" id="KW-1185">Reference proteome</keyword>
<name>A0AAV2JH19_KNICA</name>
<dbReference type="Gene3D" id="1.25.40.20">
    <property type="entry name" value="Ankyrin repeat-containing domain"/>
    <property type="match status" value="1"/>
</dbReference>
<organism evidence="1 2">
    <name type="scientific">Knipowitschia caucasica</name>
    <name type="common">Caucasian dwarf goby</name>
    <name type="synonym">Pomatoschistus caucasicus</name>
    <dbReference type="NCBI Taxonomy" id="637954"/>
    <lineage>
        <taxon>Eukaryota</taxon>
        <taxon>Metazoa</taxon>
        <taxon>Chordata</taxon>
        <taxon>Craniata</taxon>
        <taxon>Vertebrata</taxon>
        <taxon>Euteleostomi</taxon>
        <taxon>Actinopterygii</taxon>
        <taxon>Neopterygii</taxon>
        <taxon>Teleostei</taxon>
        <taxon>Neoteleostei</taxon>
        <taxon>Acanthomorphata</taxon>
        <taxon>Gobiaria</taxon>
        <taxon>Gobiiformes</taxon>
        <taxon>Gobioidei</taxon>
        <taxon>Gobiidae</taxon>
        <taxon>Gobiinae</taxon>
        <taxon>Knipowitschia</taxon>
    </lineage>
</organism>